<evidence type="ECO:0000256" key="6">
    <source>
        <dbReference type="PROSITE-ProRule" id="PRU00169"/>
    </source>
</evidence>
<dbReference type="CDD" id="cd00383">
    <property type="entry name" value="trans_reg_C"/>
    <property type="match status" value="1"/>
</dbReference>
<evidence type="ECO:0000256" key="5">
    <source>
        <dbReference type="ARBA" id="ARBA00023163"/>
    </source>
</evidence>
<sequence>MTTTILLIEDHADLAATVGDELEAQGYTMDFAADGASGLGLAMTQSYDLIVLDLMLPKLDGMEVCRRLREQRVDTPILMLTARDQVSDKVEGFDTGADDYLVKPFDMDELAARIKALLRRSRGEVSESELRVGDLCFDTGSLRVERAGKRINLSPTGLRILRILMRESPRVVTREALEQELWGDLLPDSDTLRSHLYNLRREVDRPFETKLLHTLPGIGFKIAEPGDA</sequence>
<keyword evidence="11" id="KW-1185">Reference proteome</keyword>
<keyword evidence="2" id="KW-0902">Two-component regulatory system</keyword>
<dbReference type="InterPro" id="IPR016032">
    <property type="entry name" value="Sig_transdc_resp-reg_C-effctor"/>
</dbReference>
<dbReference type="AlphaFoldDB" id="A0AAW9RIQ1"/>
<dbReference type="GO" id="GO:0032993">
    <property type="term" value="C:protein-DNA complex"/>
    <property type="evidence" value="ECO:0007669"/>
    <property type="project" value="TreeGrafter"/>
</dbReference>
<dbReference type="GO" id="GO:0000976">
    <property type="term" value="F:transcription cis-regulatory region binding"/>
    <property type="evidence" value="ECO:0007669"/>
    <property type="project" value="TreeGrafter"/>
</dbReference>
<keyword evidence="4 7" id="KW-0238">DNA-binding</keyword>
<keyword evidence="5" id="KW-0804">Transcription</keyword>
<evidence type="ECO:0000313" key="10">
    <source>
        <dbReference type="EMBL" id="MEJ8569304.1"/>
    </source>
</evidence>
<dbReference type="FunFam" id="3.40.50.2300:FF:000001">
    <property type="entry name" value="DNA-binding response regulator PhoB"/>
    <property type="match status" value="1"/>
</dbReference>
<evidence type="ECO:0000313" key="11">
    <source>
        <dbReference type="Proteomes" id="UP001359886"/>
    </source>
</evidence>
<organism evidence="10 11">
    <name type="scientific">Elongatibacter sediminis</name>
    <dbReference type="NCBI Taxonomy" id="3119006"/>
    <lineage>
        <taxon>Bacteria</taxon>
        <taxon>Pseudomonadati</taxon>
        <taxon>Pseudomonadota</taxon>
        <taxon>Gammaproteobacteria</taxon>
        <taxon>Chromatiales</taxon>
        <taxon>Wenzhouxiangellaceae</taxon>
        <taxon>Elongatibacter</taxon>
    </lineage>
</organism>
<dbReference type="InterPro" id="IPR011006">
    <property type="entry name" value="CheY-like_superfamily"/>
</dbReference>
<dbReference type="InterPro" id="IPR036388">
    <property type="entry name" value="WH-like_DNA-bd_sf"/>
</dbReference>
<dbReference type="RefSeq" id="WP_354696628.1">
    <property type="nucleotide sequence ID" value="NZ_JAZHOG010000013.1"/>
</dbReference>
<dbReference type="Gene3D" id="3.40.50.2300">
    <property type="match status" value="1"/>
</dbReference>
<dbReference type="Pfam" id="PF00486">
    <property type="entry name" value="Trans_reg_C"/>
    <property type="match status" value="1"/>
</dbReference>
<evidence type="ECO:0000256" key="7">
    <source>
        <dbReference type="PROSITE-ProRule" id="PRU01091"/>
    </source>
</evidence>
<protein>
    <submittedName>
        <fullName evidence="10">Response regulator transcription factor</fullName>
    </submittedName>
</protein>
<feature type="domain" description="Response regulatory" evidence="8">
    <location>
        <begin position="4"/>
        <end position="118"/>
    </location>
</feature>
<dbReference type="PANTHER" id="PTHR48111:SF22">
    <property type="entry name" value="REGULATOR OF RPOS"/>
    <property type="match status" value="1"/>
</dbReference>
<feature type="domain" description="OmpR/PhoB-type" evidence="9">
    <location>
        <begin position="127"/>
        <end position="224"/>
    </location>
</feature>
<evidence type="ECO:0000256" key="3">
    <source>
        <dbReference type="ARBA" id="ARBA00023015"/>
    </source>
</evidence>
<dbReference type="SMART" id="SM00862">
    <property type="entry name" value="Trans_reg_C"/>
    <property type="match status" value="1"/>
</dbReference>
<dbReference type="Gene3D" id="6.10.250.690">
    <property type="match status" value="1"/>
</dbReference>
<feature type="DNA-binding region" description="OmpR/PhoB-type" evidence="7">
    <location>
        <begin position="127"/>
        <end position="224"/>
    </location>
</feature>
<dbReference type="PANTHER" id="PTHR48111">
    <property type="entry name" value="REGULATOR OF RPOS"/>
    <property type="match status" value="1"/>
</dbReference>
<evidence type="ECO:0000259" key="8">
    <source>
        <dbReference type="PROSITE" id="PS50110"/>
    </source>
</evidence>
<gene>
    <name evidence="10" type="ORF">V3330_16885</name>
</gene>
<dbReference type="GO" id="GO:0000156">
    <property type="term" value="F:phosphorelay response regulator activity"/>
    <property type="evidence" value="ECO:0007669"/>
    <property type="project" value="TreeGrafter"/>
</dbReference>
<reference evidence="10 11" key="1">
    <citation type="submission" date="2024-02" db="EMBL/GenBank/DDBJ databases">
        <title>A novel Wenzhouxiangellaceae bacterium, isolated from coastal sediments.</title>
        <authorList>
            <person name="Du Z.-J."/>
            <person name="Ye Y.-Q."/>
            <person name="Zhang X.-Y."/>
        </authorList>
    </citation>
    <scope>NUCLEOTIDE SEQUENCE [LARGE SCALE GENOMIC DNA]</scope>
    <source>
        <strain evidence="10 11">CH-27</strain>
    </source>
</reference>
<dbReference type="Pfam" id="PF00072">
    <property type="entry name" value="Response_reg"/>
    <property type="match status" value="1"/>
</dbReference>
<dbReference type="InterPro" id="IPR001789">
    <property type="entry name" value="Sig_transdc_resp-reg_receiver"/>
</dbReference>
<dbReference type="GO" id="GO:0006355">
    <property type="term" value="P:regulation of DNA-templated transcription"/>
    <property type="evidence" value="ECO:0007669"/>
    <property type="project" value="InterPro"/>
</dbReference>
<proteinExistence type="predicted"/>
<evidence type="ECO:0000256" key="4">
    <source>
        <dbReference type="ARBA" id="ARBA00023125"/>
    </source>
</evidence>
<dbReference type="EMBL" id="JAZHOG010000013">
    <property type="protein sequence ID" value="MEJ8569304.1"/>
    <property type="molecule type" value="Genomic_DNA"/>
</dbReference>
<dbReference type="SUPFAM" id="SSF52172">
    <property type="entry name" value="CheY-like"/>
    <property type="match status" value="1"/>
</dbReference>
<dbReference type="Gene3D" id="1.10.10.10">
    <property type="entry name" value="Winged helix-like DNA-binding domain superfamily/Winged helix DNA-binding domain"/>
    <property type="match status" value="1"/>
</dbReference>
<keyword evidence="3" id="KW-0805">Transcription regulation</keyword>
<keyword evidence="1 6" id="KW-0597">Phosphoprotein</keyword>
<name>A0AAW9RIQ1_9GAMM</name>
<dbReference type="PROSITE" id="PS50110">
    <property type="entry name" value="RESPONSE_REGULATORY"/>
    <property type="match status" value="1"/>
</dbReference>
<dbReference type="SMART" id="SM00448">
    <property type="entry name" value="REC"/>
    <property type="match status" value="1"/>
</dbReference>
<dbReference type="FunFam" id="1.10.10.10:FF:000058">
    <property type="entry name" value="DNA-binding response OmpR family regulator"/>
    <property type="match status" value="1"/>
</dbReference>
<evidence type="ECO:0000256" key="2">
    <source>
        <dbReference type="ARBA" id="ARBA00023012"/>
    </source>
</evidence>
<comment type="caution">
    <text evidence="10">The sequence shown here is derived from an EMBL/GenBank/DDBJ whole genome shotgun (WGS) entry which is preliminary data.</text>
</comment>
<dbReference type="Proteomes" id="UP001359886">
    <property type="component" value="Unassembled WGS sequence"/>
</dbReference>
<dbReference type="GO" id="GO:0005829">
    <property type="term" value="C:cytosol"/>
    <property type="evidence" value="ECO:0007669"/>
    <property type="project" value="TreeGrafter"/>
</dbReference>
<dbReference type="SUPFAM" id="SSF46894">
    <property type="entry name" value="C-terminal effector domain of the bipartite response regulators"/>
    <property type="match status" value="1"/>
</dbReference>
<dbReference type="InterPro" id="IPR001867">
    <property type="entry name" value="OmpR/PhoB-type_DNA-bd"/>
</dbReference>
<evidence type="ECO:0000256" key="1">
    <source>
        <dbReference type="ARBA" id="ARBA00022553"/>
    </source>
</evidence>
<accession>A0AAW9RIQ1</accession>
<evidence type="ECO:0000259" key="9">
    <source>
        <dbReference type="PROSITE" id="PS51755"/>
    </source>
</evidence>
<dbReference type="InterPro" id="IPR039420">
    <property type="entry name" value="WalR-like"/>
</dbReference>
<dbReference type="PROSITE" id="PS51755">
    <property type="entry name" value="OMPR_PHOB"/>
    <property type="match status" value="1"/>
</dbReference>
<feature type="modified residue" description="4-aspartylphosphate" evidence="6">
    <location>
        <position position="53"/>
    </location>
</feature>